<feature type="transmembrane region" description="Helical" evidence="2">
    <location>
        <begin position="438"/>
        <end position="456"/>
    </location>
</feature>
<dbReference type="GO" id="GO:0005886">
    <property type="term" value="C:plasma membrane"/>
    <property type="evidence" value="ECO:0007669"/>
    <property type="project" value="TreeGrafter"/>
</dbReference>
<gene>
    <name evidence="3" type="ORF">FGO68_gene9015</name>
</gene>
<feature type="transmembrane region" description="Helical" evidence="2">
    <location>
        <begin position="761"/>
        <end position="780"/>
    </location>
</feature>
<organism evidence="3 4">
    <name type="scientific">Halteria grandinella</name>
    <dbReference type="NCBI Taxonomy" id="5974"/>
    <lineage>
        <taxon>Eukaryota</taxon>
        <taxon>Sar</taxon>
        <taxon>Alveolata</taxon>
        <taxon>Ciliophora</taxon>
        <taxon>Intramacronucleata</taxon>
        <taxon>Spirotrichea</taxon>
        <taxon>Stichotrichia</taxon>
        <taxon>Sporadotrichida</taxon>
        <taxon>Halteriidae</taxon>
        <taxon>Halteria</taxon>
    </lineage>
</organism>
<feature type="transmembrane region" description="Helical" evidence="2">
    <location>
        <begin position="530"/>
        <end position="551"/>
    </location>
</feature>
<keyword evidence="4" id="KW-1185">Reference proteome</keyword>
<evidence type="ECO:0000313" key="4">
    <source>
        <dbReference type="Proteomes" id="UP000785679"/>
    </source>
</evidence>
<feature type="transmembrane region" description="Helical" evidence="2">
    <location>
        <begin position="602"/>
        <end position="621"/>
    </location>
</feature>
<keyword evidence="2" id="KW-1133">Transmembrane helix</keyword>
<feature type="transmembrane region" description="Helical" evidence="2">
    <location>
        <begin position="836"/>
        <end position="856"/>
    </location>
</feature>
<dbReference type="GO" id="GO:0005216">
    <property type="term" value="F:monoatomic ion channel activity"/>
    <property type="evidence" value="ECO:0007669"/>
    <property type="project" value="InterPro"/>
</dbReference>
<feature type="transmembrane region" description="Helical" evidence="2">
    <location>
        <begin position="707"/>
        <end position="726"/>
    </location>
</feature>
<dbReference type="AlphaFoldDB" id="A0A8J8TA64"/>
<keyword evidence="1" id="KW-0677">Repeat</keyword>
<feature type="transmembrane region" description="Helical" evidence="2">
    <location>
        <begin position="801"/>
        <end position="824"/>
    </location>
</feature>
<dbReference type="EMBL" id="RRYP01000633">
    <property type="protein sequence ID" value="TNV87096.1"/>
    <property type="molecule type" value="Genomic_DNA"/>
</dbReference>
<comment type="caution">
    <text evidence="3">The sequence shown here is derived from an EMBL/GenBank/DDBJ whole genome shotgun (WGS) entry which is preliminary data.</text>
</comment>
<dbReference type="PANTHER" id="PTHR10582:SF2">
    <property type="entry name" value="INACTIVE"/>
    <property type="match status" value="1"/>
</dbReference>
<feature type="transmembrane region" description="Helical" evidence="2">
    <location>
        <begin position="571"/>
        <end position="590"/>
    </location>
</feature>
<keyword evidence="2" id="KW-0472">Membrane</keyword>
<sequence>MLRVRDMDHLAYLRSVGITENDLQNVVVSNLETLQRLKRAFRSRYPHLMTSVLKILLDKGEEALACQMVAYYELSLDDEFIILTLSRLQLQVLQYVWVFKRNFMGQRYIYEHETDTLLLQPISPITFNQLIDLITHIHSEETSQEIQDHCISQVCDWRIDTEDNLPLAMLYHYKDAIYLEYIGKYKHFLNSELFLYSLNHGNKLFLQQAMRLGAFSKQIFKDEDVIEQTLVILNDGCRTNYLLNVLSLMDISLWKNKHLKELLGIFEGYVENSYEQNALLLSSNPLMSIALTAELLNYMATHRKRFENECKKVCSDVLDLGKMFLTKVDDERYYESLMMDKDFRGRPILKIITENYFESLLNEEDPKGDNLLVKLWHGRESSKCDGNIYGYSCLTHVMTTSGKKTSAGSTFISLISNFFEVNYEQDYTFQYRYRTRSISVYFAKEFFFALGLLILFQQVNYDYLTLFRAQPDYLTVQNATDGSNSTEIVFAIDISSYIYDFASVQFKYEEQTSDERSEMIRENREVYRQWQIYIVIMSGSLLLQLVLRGIFNVCTSYKGVQLDKWCLMDALNATLNIIAFEVVVNVPQWTLEETNAKYLLDYLMIAVLILSWLRFFIYFLLVREISKMLLTIYEMLADTLSFVFIVVCYLLIVASVFTTLYQDVNPQKFGGMAFSLKTLYDGAMGVYDYNGMKDREVQFSILQMVHIYFANILLMNFLIAILSYTYENMQQISVFKYKVNVYQYCERYLIGFNDESFSELILHPPPVSLFSLLILPLMIVKPLVKPLNKAFSYLVFWGENFVMLSIFFFYSLLLLPIVCGKIFFNLMFSGQGLFTVIFYCLVWIFSGLFFTFGLLVRDLTYLFGILAMHQGCRQAMGLPDELKEIIVDPDVKLKVYNEVRRTAIELFLELRKQALSTMGLPPPSSDHMMDPSSPQFDMDELDVLDMLDNVEEQLKGADCFMLKYTVIHDEWSKRRKKTVQKVGPVQNAEEVKVAAKKGKAGNQLTSKIATTILGMIDMPSPTASVGDQPSEHSKSKLMTEGGKVKQQIVDQLLSKSKKSKEAGDEVVDLHNPADMARLLDEFDEDDDILDLDEANQQQSRLEEKLVDEFLKKFIVNSERSTLEYIDITLMLRALPNPIVGYNLEDNELFNFKVFQDSLVAFQNLDIVNAFEYYDTKNRERTHQIKEMLQTQRAELSQVNDIMSQVKTQIQHNENAILSQLANAPPGSGPINRSGSQVFFEETSPARKLLGKRGSTMIRSNKQ</sequence>
<dbReference type="Proteomes" id="UP000785679">
    <property type="component" value="Unassembled WGS sequence"/>
</dbReference>
<evidence type="ECO:0000256" key="1">
    <source>
        <dbReference type="ARBA" id="ARBA00022737"/>
    </source>
</evidence>
<feature type="transmembrane region" description="Helical" evidence="2">
    <location>
        <begin position="633"/>
        <end position="657"/>
    </location>
</feature>
<keyword evidence="2" id="KW-0812">Transmembrane</keyword>
<evidence type="ECO:0000256" key="2">
    <source>
        <dbReference type="SAM" id="Phobius"/>
    </source>
</evidence>
<evidence type="ECO:0000313" key="3">
    <source>
        <dbReference type="EMBL" id="TNV87096.1"/>
    </source>
</evidence>
<proteinExistence type="predicted"/>
<dbReference type="PANTHER" id="PTHR10582">
    <property type="entry name" value="TRANSIENT RECEPTOR POTENTIAL ION CHANNEL PROTEIN"/>
    <property type="match status" value="1"/>
</dbReference>
<evidence type="ECO:0008006" key="5">
    <source>
        <dbReference type="Google" id="ProtNLM"/>
    </source>
</evidence>
<dbReference type="OrthoDB" id="197980at2759"/>
<name>A0A8J8TA64_HALGN</name>
<accession>A0A8J8TA64</accession>
<reference evidence="3" key="1">
    <citation type="submission" date="2019-06" db="EMBL/GenBank/DDBJ databases">
        <authorList>
            <person name="Zheng W."/>
        </authorList>
    </citation>
    <scope>NUCLEOTIDE SEQUENCE</scope>
    <source>
        <strain evidence="3">QDHG01</strain>
    </source>
</reference>
<dbReference type="InterPro" id="IPR024862">
    <property type="entry name" value="TRPV"/>
</dbReference>
<dbReference type="GO" id="GO:0098703">
    <property type="term" value="P:calcium ion import across plasma membrane"/>
    <property type="evidence" value="ECO:0007669"/>
    <property type="project" value="TreeGrafter"/>
</dbReference>
<protein>
    <recommendedName>
        <fullName evidence="5">Ion transport domain-containing protein</fullName>
    </recommendedName>
</protein>